<dbReference type="AlphaFoldDB" id="A0A8S9XTQ7"/>
<feature type="compositionally biased region" description="Pro residues" evidence="1">
    <location>
        <begin position="178"/>
        <end position="190"/>
    </location>
</feature>
<protein>
    <submittedName>
        <fullName evidence="2">Uncharacterized protein</fullName>
    </submittedName>
</protein>
<proteinExistence type="predicted"/>
<dbReference type="OrthoDB" id="250548at2759"/>
<evidence type="ECO:0000313" key="3">
    <source>
        <dbReference type="Proteomes" id="UP000466442"/>
    </source>
</evidence>
<dbReference type="PANTHER" id="PTHR22876:SF5">
    <property type="entry name" value="CHROMOSOME 9 OPEN READING FRAME 85"/>
    <property type="match status" value="1"/>
</dbReference>
<dbReference type="Pfam" id="PF10217">
    <property type="entry name" value="DUF2039"/>
    <property type="match status" value="1"/>
</dbReference>
<feature type="region of interest" description="Disordered" evidence="1">
    <location>
        <begin position="119"/>
        <end position="198"/>
    </location>
</feature>
<gene>
    <name evidence="2" type="ORF">GE061_012845</name>
</gene>
<name>A0A8S9XTQ7_APOLU</name>
<dbReference type="Proteomes" id="UP000466442">
    <property type="component" value="Unassembled WGS sequence"/>
</dbReference>
<feature type="compositionally biased region" description="Acidic residues" evidence="1">
    <location>
        <begin position="135"/>
        <end position="157"/>
    </location>
</feature>
<reference evidence="2" key="1">
    <citation type="journal article" date="2021" name="Mol. Ecol. Resour.">
        <title>Apolygus lucorum genome provides insights into omnivorousness and mesophyll feeding.</title>
        <authorList>
            <person name="Liu Y."/>
            <person name="Liu H."/>
            <person name="Wang H."/>
            <person name="Huang T."/>
            <person name="Liu B."/>
            <person name="Yang B."/>
            <person name="Yin L."/>
            <person name="Li B."/>
            <person name="Zhang Y."/>
            <person name="Zhang S."/>
            <person name="Jiang F."/>
            <person name="Zhang X."/>
            <person name="Ren Y."/>
            <person name="Wang B."/>
            <person name="Wang S."/>
            <person name="Lu Y."/>
            <person name="Wu K."/>
            <person name="Fan W."/>
            <person name="Wang G."/>
        </authorList>
    </citation>
    <scope>NUCLEOTIDE SEQUENCE</scope>
    <source>
        <strain evidence="2">12Hb</strain>
    </source>
</reference>
<dbReference type="PANTHER" id="PTHR22876">
    <property type="entry name" value="ZGC:101016"/>
    <property type="match status" value="1"/>
</dbReference>
<evidence type="ECO:0000256" key="1">
    <source>
        <dbReference type="SAM" id="MobiDB-lite"/>
    </source>
</evidence>
<sequence>MSSQKGNVSRSRAQKYKNSRAFKNDLHDKTPKIKMINSLEITDVCPRCKDVLEWKIKYRKYKMPKNPTTCTKCSKKNVTHSYRIMCKECAEKLKVCPKCGLNEQEQKIEALTAKLKKTPVNGTTSAPKNTVKDVNEEEESDGSVQEESDGSVQEESDSSSGGREGQTSQSGLVYLQHPPLPLSSPSPPGLILPKEVDN</sequence>
<dbReference type="InterPro" id="IPR019351">
    <property type="entry name" value="DUF2039"/>
</dbReference>
<dbReference type="EMBL" id="WIXP02000004">
    <property type="protein sequence ID" value="KAF6212323.1"/>
    <property type="molecule type" value="Genomic_DNA"/>
</dbReference>
<comment type="caution">
    <text evidence="2">The sequence shown here is derived from an EMBL/GenBank/DDBJ whole genome shotgun (WGS) entry which is preliminary data.</text>
</comment>
<evidence type="ECO:0000313" key="2">
    <source>
        <dbReference type="EMBL" id="KAF6212323.1"/>
    </source>
</evidence>
<organism evidence="2 3">
    <name type="scientific">Apolygus lucorum</name>
    <name type="common">Small green plant bug</name>
    <name type="synonym">Lygocoris lucorum</name>
    <dbReference type="NCBI Taxonomy" id="248454"/>
    <lineage>
        <taxon>Eukaryota</taxon>
        <taxon>Metazoa</taxon>
        <taxon>Ecdysozoa</taxon>
        <taxon>Arthropoda</taxon>
        <taxon>Hexapoda</taxon>
        <taxon>Insecta</taxon>
        <taxon>Pterygota</taxon>
        <taxon>Neoptera</taxon>
        <taxon>Paraneoptera</taxon>
        <taxon>Hemiptera</taxon>
        <taxon>Heteroptera</taxon>
        <taxon>Panheteroptera</taxon>
        <taxon>Cimicomorpha</taxon>
        <taxon>Miridae</taxon>
        <taxon>Mirini</taxon>
        <taxon>Apolygus</taxon>
    </lineage>
</organism>
<keyword evidence="3" id="KW-1185">Reference proteome</keyword>
<accession>A0A8S9XTQ7</accession>